<feature type="domain" description="DUF294" evidence="2">
    <location>
        <begin position="183"/>
        <end position="321"/>
    </location>
</feature>
<evidence type="ECO:0000313" key="3">
    <source>
        <dbReference type="EMBL" id="MDR7071526.1"/>
    </source>
</evidence>
<dbReference type="EMBL" id="JAVDWA010000001">
    <property type="protein sequence ID" value="MDR7071526.1"/>
    <property type="molecule type" value="Genomic_DNA"/>
</dbReference>
<dbReference type="InterPro" id="IPR018821">
    <property type="entry name" value="DUF294_put_nucleoTrafse_sb-bd"/>
</dbReference>
<name>A0ABU1TWG3_9BACL</name>
<keyword evidence="4" id="KW-1185">Reference proteome</keyword>
<gene>
    <name evidence="3" type="ORF">J2X07_000501</name>
</gene>
<reference evidence="3 4" key="1">
    <citation type="submission" date="2023-07" db="EMBL/GenBank/DDBJ databases">
        <title>Sorghum-associated microbial communities from plants grown in Nebraska, USA.</title>
        <authorList>
            <person name="Schachtman D."/>
        </authorList>
    </citation>
    <scope>NUCLEOTIDE SEQUENCE [LARGE SCALE GENOMIC DNA]</scope>
    <source>
        <strain evidence="3 4">BE211</strain>
    </source>
</reference>
<dbReference type="Pfam" id="PF03445">
    <property type="entry name" value="DUF294"/>
    <property type="match status" value="1"/>
</dbReference>
<feature type="domain" description="Protein-PII uridylyltransferase N-terminal" evidence="1">
    <location>
        <begin position="30"/>
        <end position="144"/>
    </location>
</feature>
<comment type="caution">
    <text evidence="3">The sequence shown here is derived from an EMBL/GenBank/DDBJ whole genome shotgun (WGS) entry which is preliminary data.</text>
</comment>
<accession>A0ABU1TWG3</accession>
<organism evidence="3 4">
    <name type="scientific">Fictibacillus barbaricus</name>
    <dbReference type="NCBI Taxonomy" id="182136"/>
    <lineage>
        <taxon>Bacteria</taxon>
        <taxon>Bacillati</taxon>
        <taxon>Bacillota</taxon>
        <taxon>Bacilli</taxon>
        <taxon>Bacillales</taxon>
        <taxon>Fictibacillaceae</taxon>
        <taxon>Fictibacillus</taxon>
    </lineage>
</organism>
<dbReference type="InterPro" id="IPR005105">
    <property type="entry name" value="GlnD_Uridyltrans_N"/>
</dbReference>
<protein>
    <submittedName>
        <fullName evidence="3">CBS domain-containing protein</fullName>
    </submittedName>
</protein>
<evidence type="ECO:0000259" key="2">
    <source>
        <dbReference type="Pfam" id="PF10335"/>
    </source>
</evidence>
<sequence>MSMVINSYDSLKNWRDSEIDKHLTDSAELNHFHDTVMKNVYEIALERMKVQCGEPPCLFSWFLMGSAGRFEQAIISDQDHGLIYEQSDEKSNEYFQKLGKEITSGLYAVGYPYCDGHVMSSNPVWCKSKREWEAQMTKWLKEESFESIRFLLIFYDARVLVGEEKYVSELKQKIHDYIETKPYFMERLLENTIHVKKAVGVFQQFLTETHGAHTGSIDLKHSGFLPFVNCIRLFALKEKAASSTTLSRIDELSNLPAYTAELDVYRADFEKLLSYRLKQHQKSTEDYDDVHYLDIKELDKAEKKELKNLFKNGKKLQEYTKSIIKGKMQ</sequence>
<dbReference type="Proteomes" id="UP001258181">
    <property type="component" value="Unassembled WGS sequence"/>
</dbReference>
<evidence type="ECO:0000313" key="4">
    <source>
        <dbReference type="Proteomes" id="UP001258181"/>
    </source>
</evidence>
<dbReference type="CDD" id="cd05401">
    <property type="entry name" value="NT_GlnE_GlnD_like"/>
    <property type="match status" value="1"/>
</dbReference>
<dbReference type="RefSeq" id="WP_310256114.1">
    <property type="nucleotide sequence ID" value="NZ_JAVDWA010000001.1"/>
</dbReference>
<dbReference type="Pfam" id="PF10335">
    <property type="entry name" value="DUF294_C"/>
    <property type="match status" value="1"/>
</dbReference>
<proteinExistence type="predicted"/>
<evidence type="ECO:0000259" key="1">
    <source>
        <dbReference type="Pfam" id="PF03445"/>
    </source>
</evidence>